<accession>A0A381QI59</accession>
<protein>
    <recommendedName>
        <fullName evidence="4">16S rRNA (Guanine(966)-N(2))-methyltransferase RsmD</fullName>
    </recommendedName>
</protein>
<dbReference type="SUPFAM" id="SSF53335">
    <property type="entry name" value="S-adenosyl-L-methionine-dependent methyltransferases"/>
    <property type="match status" value="1"/>
</dbReference>
<sequence length="173" mass="18481">MRIVGGTLRGRRINAPLDETTRPTSDRAREAIFNMLFSLGLPEGGRVADLFSGSGALGLEALSRGATEVFFVDNHASACKAIKTNLGLLDLHAQVIRGDAVETLRSLDVDLVLADPPYGFDDWQILLAGAGKAVVVAETNSKIGPFEGWDVIRSRSYGRAVVTILSPEKANMG</sequence>
<evidence type="ECO:0000313" key="3">
    <source>
        <dbReference type="EMBL" id="SUZ79032.1"/>
    </source>
</evidence>
<evidence type="ECO:0000256" key="2">
    <source>
        <dbReference type="ARBA" id="ARBA00022679"/>
    </source>
</evidence>
<dbReference type="InterPro" id="IPR004398">
    <property type="entry name" value="RNA_MeTrfase_RsmD"/>
</dbReference>
<dbReference type="GO" id="GO:0031167">
    <property type="term" value="P:rRNA methylation"/>
    <property type="evidence" value="ECO:0007669"/>
    <property type="project" value="InterPro"/>
</dbReference>
<name>A0A381QI59_9ZZZZ</name>
<dbReference type="GO" id="GO:0003676">
    <property type="term" value="F:nucleic acid binding"/>
    <property type="evidence" value="ECO:0007669"/>
    <property type="project" value="InterPro"/>
</dbReference>
<gene>
    <name evidence="3" type="ORF">METZ01_LOCUS31886</name>
</gene>
<dbReference type="Gene3D" id="3.40.50.150">
    <property type="entry name" value="Vaccinia Virus protein VP39"/>
    <property type="match status" value="1"/>
</dbReference>
<dbReference type="PANTHER" id="PTHR43542">
    <property type="entry name" value="METHYLTRANSFERASE"/>
    <property type="match status" value="1"/>
</dbReference>
<dbReference type="PIRSF" id="PIRSF004553">
    <property type="entry name" value="CHP00095"/>
    <property type="match status" value="1"/>
</dbReference>
<reference evidence="3" key="1">
    <citation type="submission" date="2018-05" db="EMBL/GenBank/DDBJ databases">
        <authorList>
            <person name="Lanie J.A."/>
            <person name="Ng W.-L."/>
            <person name="Kazmierczak K.M."/>
            <person name="Andrzejewski T.M."/>
            <person name="Davidsen T.M."/>
            <person name="Wayne K.J."/>
            <person name="Tettelin H."/>
            <person name="Glass J.I."/>
            <person name="Rusch D."/>
            <person name="Podicherti R."/>
            <person name="Tsui H.-C.T."/>
            <person name="Winkler M.E."/>
        </authorList>
    </citation>
    <scope>NUCLEOTIDE SEQUENCE</scope>
</reference>
<keyword evidence="2" id="KW-0808">Transferase</keyword>
<dbReference type="AlphaFoldDB" id="A0A381QI59"/>
<dbReference type="InterPro" id="IPR002052">
    <property type="entry name" value="DNA_methylase_N6_adenine_CS"/>
</dbReference>
<proteinExistence type="predicted"/>
<dbReference type="EMBL" id="UINC01001372">
    <property type="protein sequence ID" value="SUZ79032.1"/>
    <property type="molecule type" value="Genomic_DNA"/>
</dbReference>
<keyword evidence="1" id="KW-0489">Methyltransferase</keyword>
<dbReference type="PROSITE" id="PS00092">
    <property type="entry name" value="N6_MTASE"/>
    <property type="match status" value="1"/>
</dbReference>
<dbReference type="InterPro" id="IPR029063">
    <property type="entry name" value="SAM-dependent_MTases_sf"/>
</dbReference>
<dbReference type="PANTHER" id="PTHR43542:SF1">
    <property type="entry name" value="METHYLTRANSFERASE"/>
    <property type="match status" value="1"/>
</dbReference>
<dbReference type="GO" id="GO:0008168">
    <property type="term" value="F:methyltransferase activity"/>
    <property type="evidence" value="ECO:0007669"/>
    <property type="project" value="UniProtKB-KW"/>
</dbReference>
<dbReference type="CDD" id="cd02440">
    <property type="entry name" value="AdoMet_MTases"/>
    <property type="match status" value="1"/>
</dbReference>
<organism evidence="3">
    <name type="scientific">marine metagenome</name>
    <dbReference type="NCBI Taxonomy" id="408172"/>
    <lineage>
        <taxon>unclassified sequences</taxon>
        <taxon>metagenomes</taxon>
        <taxon>ecological metagenomes</taxon>
    </lineage>
</organism>
<dbReference type="Pfam" id="PF03602">
    <property type="entry name" value="Cons_hypoth95"/>
    <property type="match status" value="1"/>
</dbReference>
<evidence type="ECO:0008006" key="4">
    <source>
        <dbReference type="Google" id="ProtNLM"/>
    </source>
</evidence>
<evidence type="ECO:0000256" key="1">
    <source>
        <dbReference type="ARBA" id="ARBA00022603"/>
    </source>
</evidence>